<comment type="similarity">
    <text evidence="1">Belongs to the multi antimicrobial extrusion (MATE) (TC 2.A.66.1) family.</text>
</comment>
<feature type="transmembrane region" description="Helical" evidence="2">
    <location>
        <begin position="66"/>
        <end position="89"/>
    </location>
</feature>
<feature type="transmembrane region" description="Helical" evidence="2">
    <location>
        <begin position="390"/>
        <end position="412"/>
    </location>
</feature>
<evidence type="ECO:0000313" key="3">
    <source>
        <dbReference type="EMBL" id="TNV79669.1"/>
    </source>
</evidence>
<protein>
    <submittedName>
        <fullName evidence="3">Uncharacterized protein</fullName>
    </submittedName>
</protein>
<feature type="transmembrane region" description="Helical" evidence="2">
    <location>
        <begin position="24"/>
        <end position="46"/>
    </location>
</feature>
<dbReference type="AlphaFoldDB" id="A0A8J8T2C1"/>
<comment type="caution">
    <text evidence="3">The sequence shown here is derived from an EMBL/GenBank/DDBJ whole genome shotgun (WGS) entry which is preliminary data.</text>
</comment>
<evidence type="ECO:0000313" key="4">
    <source>
        <dbReference type="Proteomes" id="UP000785679"/>
    </source>
</evidence>
<dbReference type="PANTHER" id="PTHR11206">
    <property type="entry name" value="MULTIDRUG RESISTANCE PROTEIN"/>
    <property type="match status" value="1"/>
</dbReference>
<gene>
    <name evidence="3" type="ORF">FGO68_gene6084</name>
</gene>
<dbReference type="InterPro" id="IPR002528">
    <property type="entry name" value="MATE_fam"/>
</dbReference>
<feature type="transmembrane region" description="Helical" evidence="2">
    <location>
        <begin position="101"/>
        <end position="123"/>
    </location>
</feature>
<proteinExistence type="inferred from homology"/>
<accession>A0A8J8T2C1</accession>
<dbReference type="Pfam" id="PF01554">
    <property type="entry name" value="MatE"/>
    <property type="match status" value="2"/>
</dbReference>
<dbReference type="EMBL" id="RRYP01008601">
    <property type="protein sequence ID" value="TNV79669.1"/>
    <property type="molecule type" value="Genomic_DNA"/>
</dbReference>
<dbReference type="GO" id="GO:0015297">
    <property type="term" value="F:antiporter activity"/>
    <property type="evidence" value="ECO:0007669"/>
    <property type="project" value="InterPro"/>
</dbReference>
<organism evidence="3 4">
    <name type="scientific">Halteria grandinella</name>
    <dbReference type="NCBI Taxonomy" id="5974"/>
    <lineage>
        <taxon>Eukaryota</taxon>
        <taxon>Sar</taxon>
        <taxon>Alveolata</taxon>
        <taxon>Ciliophora</taxon>
        <taxon>Intramacronucleata</taxon>
        <taxon>Spirotrichea</taxon>
        <taxon>Stichotrichia</taxon>
        <taxon>Sporadotrichida</taxon>
        <taxon>Halteriidae</taxon>
        <taxon>Halteria</taxon>
    </lineage>
</organism>
<keyword evidence="2" id="KW-1133">Transmembrane helix</keyword>
<name>A0A8J8T2C1_HALGN</name>
<evidence type="ECO:0000256" key="2">
    <source>
        <dbReference type="SAM" id="Phobius"/>
    </source>
</evidence>
<feature type="transmembrane region" description="Helical" evidence="2">
    <location>
        <begin position="168"/>
        <end position="191"/>
    </location>
</feature>
<dbReference type="NCBIfam" id="TIGR00797">
    <property type="entry name" value="matE"/>
    <property type="match status" value="1"/>
</dbReference>
<dbReference type="Proteomes" id="UP000785679">
    <property type="component" value="Unassembled WGS sequence"/>
</dbReference>
<reference evidence="3" key="1">
    <citation type="submission" date="2019-06" db="EMBL/GenBank/DDBJ databases">
        <authorList>
            <person name="Zheng W."/>
        </authorList>
    </citation>
    <scope>NUCLEOTIDE SEQUENCE</scope>
    <source>
        <strain evidence="3">QDHG01</strain>
    </source>
</reference>
<feature type="transmembrane region" description="Helical" evidence="2">
    <location>
        <begin position="263"/>
        <end position="281"/>
    </location>
</feature>
<dbReference type="GO" id="GO:0016020">
    <property type="term" value="C:membrane"/>
    <property type="evidence" value="ECO:0007669"/>
    <property type="project" value="InterPro"/>
</dbReference>
<evidence type="ECO:0000256" key="1">
    <source>
        <dbReference type="ARBA" id="ARBA00010199"/>
    </source>
</evidence>
<keyword evidence="2" id="KW-0812">Transmembrane</keyword>
<feature type="transmembrane region" description="Helical" evidence="2">
    <location>
        <begin position="293"/>
        <end position="312"/>
    </location>
</feature>
<dbReference type="OrthoDB" id="293554at2759"/>
<dbReference type="GO" id="GO:0042910">
    <property type="term" value="F:xenobiotic transmembrane transporter activity"/>
    <property type="evidence" value="ECO:0007669"/>
    <property type="project" value="InterPro"/>
</dbReference>
<feature type="transmembrane region" description="Helical" evidence="2">
    <location>
        <begin position="143"/>
        <end position="161"/>
    </location>
</feature>
<feature type="transmembrane region" description="Helical" evidence="2">
    <location>
        <begin position="362"/>
        <end position="384"/>
    </location>
</feature>
<keyword evidence="4" id="KW-1185">Reference proteome</keyword>
<keyword evidence="2" id="KW-0472">Membrane</keyword>
<sequence length="455" mass="51068">MLCQTVQLVTNTALLGHQENPKDLLAALGLGTLTINIAAFSVVYTFNNSLMTLVSQAFGLKDYRLSALYVNRQVILAILLYLPQALLLFRFSEPIFLSLGIPNDIAFTATTYVKVVMIGHLFLNISNCYQKYLSAQREVRLQMGSYLIEFVFHIVLAFVLTTKYQMGVLGIALVTCLDYVLRFVVLQLFIYHSRFQENLISYFDPDSWTNLGPQLLLSLKSLLMGYWLHRSYQMFSVITLFMSSDVIAAQHICISIISIFHVIPISLSMAFSVLVGNMIGASQIKEAKAYVKFGLTSGILWGIFCALVLTLFRPQIIATFSKSESVNADVAQSYHMLTAYLLVEPMSKIMTGIVTGLGKQGVASIFTLIGYWVIGIPLTLISVFNYQGGLYGIWLGASVSILFIFSACYVMMKRSNYELLAKQARERRQREIHQNNKNDQNSNLANLQVRMISSL</sequence>